<keyword evidence="2" id="KW-1133">Transmembrane helix</keyword>
<feature type="region of interest" description="Disordered" evidence="1">
    <location>
        <begin position="132"/>
        <end position="169"/>
    </location>
</feature>
<feature type="transmembrane region" description="Helical" evidence="2">
    <location>
        <begin position="40"/>
        <end position="61"/>
    </location>
</feature>
<dbReference type="RefSeq" id="WP_136936287.1">
    <property type="nucleotide sequence ID" value="NZ_SSMQ01000128.1"/>
</dbReference>
<feature type="compositionally biased region" description="Basic and acidic residues" evidence="1">
    <location>
        <begin position="151"/>
        <end position="169"/>
    </location>
</feature>
<protein>
    <submittedName>
        <fullName evidence="3">Uncharacterized protein</fullName>
    </submittedName>
</protein>
<gene>
    <name evidence="3" type="ORF">E8A74_49945</name>
</gene>
<dbReference type="AlphaFoldDB" id="A0A4U1IH04"/>
<keyword evidence="2" id="KW-0472">Membrane</keyword>
<sequence>MNELVRFALTAYYPRVDDLPGLAELGVDEKIQRLRRESTLLFWTGIVAASVAFQIAPLLTIRKPLLASWLSAEDLDQHAHKMATHPGYLVRQVTFLIKLVGGMFWGQSAEIRAFLDLTPYPEDPGTRRVEAFVPRQGPLPGGAPDKLLSLGKKERDRGRDKDRGKGLQA</sequence>
<proteinExistence type="predicted"/>
<evidence type="ECO:0000313" key="3">
    <source>
        <dbReference type="EMBL" id="TKC93042.1"/>
    </source>
</evidence>
<reference evidence="3 4" key="1">
    <citation type="submission" date="2019-04" db="EMBL/GenBank/DDBJ databases">
        <authorList>
            <person name="Li Y."/>
            <person name="Wang J."/>
        </authorList>
    </citation>
    <scope>NUCLEOTIDE SEQUENCE [LARGE SCALE GENOMIC DNA]</scope>
    <source>
        <strain evidence="3 4">DSM 14668</strain>
    </source>
</reference>
<accession>A0A4U1IH04</accession>
<comment type="caution">
    <text evidence="3">The sequence shown here is derived from an EMBL/GenBank/DDBJ whole genome shotgun (WGS) entry which is preliminary data.</text>
</comment>
<evidence type="ECO:0000256" key="2">
    <source>
        <dbReference type="SAM" id="Phobius"/>
    </source>
</evidence>
<dbReference type="Proteomes" id="UP000309215">
    <property type="component" value="Unassembled WGS sequence"/>
</dbReference>
<dbReference type="OrthoDB" id="5512895at2"/>
<dbReference type="EMBL" id="SSMQ01000128">
    <property type="protein sequence ID" value="TKC93042.1"/>
    <property type="molecule type" value="Genomic_DNA"/>
</dbReference>
<keyword evidence="4" id="KW-1185">Reference proteome</keyword>
<keyword evidence="2" id="KW-0812">Transmembrane</keyword>
<organism evidence="3 4">
    <name type="scientific">Polyangium fumosum</name>
    <dbReference type="NCBI Taxonomy" id="889272"/>
    <lineage>
        <taxon>Bacteria</taxon>
        <taxon>Pseudomonadati</taxon>
        <taxon>Myxococcota</taxon>
        <taxon>Polyangia</taxon>
        <taxon>Polyangiales</taxon>
        <taxon>Polyangiaceae</taxon>
        <taxon>Polyangium</taxon>
    </lineage>
</organism>
<name>A0A4U1IH04_9BACT</name>
<evidence type="ECO:0000256" key="1">
    <source>
        <dbReference type="SAM" id="MobiDB-lite"/>
    </source>
</evidence>
<evidence type="ECO:0000313" key="4">
    <source>
        <dbReference type="Proteomes" id="UP000309215"/>
    </source>
</evidence>